<dbReference type="GO" id="GO:0016491">
    <property type="term" value="F:oxidoreductase activity"/>
    <property type="evidence" value="ECO:0007669"/>
    <property type="project" value="UniProtKB-ARBA"/>
</dbReference>
<dbReference type="InterPro" id="IPR017896">
    <property type="entry name" value="4Fe4S_Fe-S-bd"/>
</dbReference>
<name>B1L3Q3_KORCO</name>
<dbReference type="PANTHER" id="PTHR40447:SF1">
    <property type="entry name" value="ANAEROBIC SULFITE REDUCTASE SUBUNIT A"/>
    <property type="match status" value="1"/>
</dbReference>
<dbReference type="InterPro" id="IPR017900">
    <property type="entry name" value="4Fe4S_Fe_S_CS"/>
</dbReference>
<organism evidence="2 3">
    <name type="scientific">Korarchaeum cryptofilum (strain OPF8)</name>
    <dbReference type="NCBI Taxonomy" id="374847"/>
    <lineage>
        <taxon>Archaea</taxon>
        <taxon>Thermoproteota</taxon>
        <taxon>Candidatus Korarchaeia</taxon>
        <taxon>Candidatus Korarchaeales</taxon>
        <taxon>Candidatus Korarchaeaceae</taxon>
        <taxon>Candidatus Korarchaeum</taxon>
    </lineage>
</organism>
<dbReference type="GeneID" id="6093612"/>
<dbReference type="PROSITE" id="PS51379">
    <property type="entry name" value="4FE4S_FER_2"/>
    <property type="match status" value="2"/>
</dbReference>
<dbReference type="PROSITE" id="PS00198">
    <property type="entry name" value="4FE4S_FER_1"/>
    <property type="match status" value="2"/>
</dbReference>
<dbReference type="SUPFAM" id="SSF46548">
    <property type="entry name" value="alpha-helical ferredoxin"/>
    <property type="match status" value="1"/>
</dbReference>
<dbReference type="KEGG" id="kcr:Kcr_0324"/>
<dbReference type="eggNOG" id="arCOG05128">
    <property type="taxonomic scope" value="Archaea"/>
</dbReference>
<dbReference type="EMBL" id="CP000968">
    <property type="protein sequence ID" value="ACB07082.1"/>
    <property type="molecule type" value="Genomic_DNA"/>
</dbReference>
<dbReference type="STRING" id="374847.Kcr_0324"/>
<dbReference type="Pfam" id="PF17179">
    <property type="entry name" value="Fer4_22"/>
    <property type="match status" value="1"/>
</dbReference>
<feature type="domain" description="4Fe-4S ferredoxin-type" evidence="1">
    <location>
        <begin position="299"/>
        <end position="328"/>
    </location>
</feature>
<dbReference type="Proteomes" id="UP000001686">
    <property type="component" value="Chromosome"/>
</dbReference>
<dbReference type="PhylomeDB" id="B1L3Q3"/>
<dbReference type="Gene3D" id="1.10.1060.10">
    <property type="entry name" value="Alpha-helical ferredoxin"/>
    <property type="match status" value="1"/>
</dbReference>
<reference evidence="2 3" key="1">
    <citation type="journal article" date="2008" name="Proc. Natl. Acad. Sci. U.S.A.">
        <title>A korarchaeal genome reveals new insights into the evolution of the Archaea.</title>
        <authorList>
            <person name="Elkins J.G."/>
            <person name="Podar M."/>
            <person name="Graham D.E."/>
            <person name="Makarova K.S."/>
            <person name="Wolf Y."/>
            <person name="Randau L."/>
            <person name="Hedlund B.P."/>
            <person name="Brochier-Armanet C."/>
            <person name="Kunin V."/>
            <person name="Anderson I."/>
            <person name="Lapidus A."/>
            <person name="Goltsman E."/>
            <person name="Barry K."/>
            <person name="Koonin E.V."/>
            <person name="Hugenholtz P."/>
            <person name="Kyrpides N."/>
            <person name="Wanner G."/>
            <person name="Richardson P."/>
            <person name="Keller M."/>
            <person name="Stetter K.O."/>
        </authorList>
    </citation>
    <scope>NUCLEOTIDE SEQUENCE [LARGE SCALE GENOMIC DNA]</scope>
    <source>
        <strain evidence="3">OPF8</strain>
    </source>
</reference>
<evidence type="ECO:0000259" key="1">
    <source>
        <dbReference type="PROSITE" id="PS51379"/>
    </source>
</evidence>
<evidence type="ECO:0000313" key="2">
    <source>
        <dbReference type="EMBL" id="ACB07082.1"/>
    </source>
</evidence>
<keyword evidence="3" id="KW-1185">Reference proteome</keyword>
<feature type="domain" description="4Fe-4S ferredoxin-type" evidence="1">
    <location>
        <begin position="219"/>
        <end position="250"/>
    </location>
</feature>
<dbReference type="InterPro" id="IPR009051">
    <property type="entry name" value="Helical_ferredxn"/>
</dbReference>
<dbReference type="EnsemblBacteria" id="ACB07082">
    <property type="protein sequence ID" value="ACB07082"/>
    <property type="gene ID" value="Kcr_0324"/>
</dbReference>
<gene>
    <name evidence="2" type="ordered locus">Kcr_0324</name>
</gene>
<proteinExistence type="predicted"/>
<accession>B1L3Q3</accession>
<dbReference type="HOGENOM" id="CLU_046702_0_0_2"/>
<dbReference type="InParanoid" id="B1L3Q3"/>
<dbReference type="RefSeq" id="WP_012308979.1">
    <property type="nucleotide sequence ID" value="NC_010482.1"/>
</dbReference>
<dbReference type="AlphaFoldDB" id="B1L3Q3"/>
<protein>
    <submittedName>
        <fullName evidence="2">Ferredoxin</fullName>
    </submittedName>
</protein>
<evidence type="ECO:0000313" key="3">
    <source>
        <dbReference type="Proteomes" id="UP000001686"/>
    </source>
</evidence>
<sequence length="336" mass="38861">MLYLEMGKDELANLIEKLRGWGELHGPVKKGKFHSFERFDSIDEIDLNYTRTMIPPKKYFTRPREAIMRVNLRKGYELLEEDPKRIVLFGLHACDINAMKIMDSIYIDEFPDPYYAERRRNSFIVGLSCIPDEECFCKSMGTDYAYDGFDLFLHDIGDAYIIRVGTERGLELIRGLDLRKPSKDSLKKLADSERKRSSMFKKELLSSHLPDIADSLHDSDAWKEYIDRCLGCGSCTLVCPTCRCYDVSEYVDLNMENGFRMRRWDSCFLRSHALVAGGLNFRPTRADRFVHRYNCKSAVNRVTNLPYCVGCGRCTVFCPAEIDHVEVLNSVWGVVR</sequence>
<dbReference type="GO" id="GO:0051536">
    <property type="term" value="F:iron-sulfur cluster binding"/>
    <property type="evidence" value="ECO:0007669"/>
    <property type="project" value="InterPro"/>
</dbReference>
<dbReference type="PANTHER" id="PTHR40447">
    <property type="entry name" value="ANAEROBIC SULFITE REDUCTASE SUBUNIT A"/>
    <property type="match status" value="1"/>
</dbReference>